<dbReference type="SUPFAM" id="SSF53474">
    <property type="entry name" value="alpha/beta-Hydrolases"/>
    <property type="match status" value="1"/>
</dbReference>
<dbReference type="GO" id="GO:0016787">
    <property type="term" value="F:hydrolase activity"/>
    <property type="evidence" value="ECO:0007669"/>
    <property type="project" value="UniProtKB-KW"/>
</dbReference>
<accession>A0A8J3PIK0</accession>
<dbReference type="Pfam" id="PF12697">
    <property type="entry name" value="Abhydrolase_6"/>
    <property type="match status" value="1"/>
</dbReference>
<protein>
    <submittedName>
        <fullName evidence="2">Hydrolase</fullName>
    </submittedName>
</protein>
<dbReference type="EMBL" id="BONJ01000032">
    <property type="protein sequence ID" value="GIG17493.1"/>
    <property type="molecule type" value="Genomic_DNA"/>
</dbReference>
<comment type="caution">
    <text evidence="2">The sequence shown here is derived from an EMBL/GenBank/DDBJ whole genome shotgun (WGS) entry which is preliminary data.</text>
</comment>
<organism evidence="2 3">
    <name type="scientific">Catellatospora methionotrophica</name>
    <dbReference type="NCBI Taxonomy" id="121620"/>
    <lineage>
        <taxon>Bacteria</taxon>
        <taxon>Bacillati</taxon>
        <taxon>Actinomycetota</taxon>
        <taxon>Actinomycetes</taxon>
        <taxon>Micromonosporales</taxon>
        <taxon>Micromonosporaceae</taxon>
        <taxon>Catellatospora</taxon>
    </lineage>
</organism>
<evidence type="ECO:0000313" key="2">
    <source>
        <dbReference type="EMBL" id="GIG17493.1"/>
    </source>
</evidence>
<dbReference type="PANTHER" id="PTHR46438">
    <property type="entry name" value="ALPHA/BETA-HYDROLASES SUPERFAMILY PROTEIN"/>
    <property type="match status" value="1"/>
</dbReference>
<dbReference type="PANTHER" id="PTHR46438:SF11">
    <property type="entry name" value="LIPASE-RELATED"/>
    <property type="match status" value="1"/>
</dbReference>
<gene>
    <name evidence="2" type="ORF">Cme02nite_58250</name>
</gene>
<dbReference type="AlphaFoldDB" id="A0A8J3PIK0"/>
<reference evidence="2" key="1">
    <citation type="submission" date="2021-01" db="EMBL/GenBank/DDBJ databases">
        <title>Whole genome shotgun sequence of Catellatospora methionotrophica NBRC 14553.</title>
        <authorList>
            <person name="Komaki H."/>
            <person name="Tamura T."/>
        </authorList>
    </citation>
    <scope>NUCLEOTIDE SEQUENCE</scope>
    <source>
        <strain evidence="2">NBRC 14553</strain>
    </source>
</reference>
<dbReference type="RefSeq" id="WP_166388384.1">
    <property type="nucleotide sequence ID" value="NZ_BAAATT010000037.1"/>
</dbReference>
<proteinExistence type="predicted"/>
<dbReference type="Gene3D" id="3.40.50.1820">
    <property type="entry name" value="alpha/beta hydrolase"/>
    <property type="match status" value="1"/>
</dbReference>
<keyword evidence="3" id="KW-1185">Reference proteome</keyword>
<dbReference type="PRINTS" id="PR00111">
    <property type="entry name" value="ABHYDROLASE"/>
</dbReference>
<dbReference type="InterPro" id="IPR029058">
    <property type="entry name" value="AB_hydrolase_fold"/>
</dbReference>
<name>A0A8J3PIK0_9ACTN</name>
<sequence>MSIEVAYERRGSGEPLVLIHGIGHHWRAWEPVLDPLADHHDVIAIDLPGFGRSPVPPDGMPADMPQTVAAVAQWLGEQGLHRPHVAGNSLGGAIALELAAAGLAASATAIAPAGFWTRWHVRYALTVLTAMRWGTLLPQPVVRANMRPSATRALAFAMLMRHPGRLAPERALADALALRTGAGFRSAARAAARGYEFRGTPSVPVTIAWGDRDRILPPRQAAIARNRLPQASHVILPGCGHVPMSDNPALLAAVILATTRPEEQGRAPS</sequence>
<feature type="domain" description="AB hydrolase-1" evidence="1">
    <location>
        <begin position="16"/>
        <end position="253"/>
    </location>
</feature>
<evidence type="ECO:0000313" key="3">
    <source>
        <dbReference type="Proteomes" id="UP000660339"/>
    </source>
</evidence>
<keyword evidence="2" id="KW-0378">Hydrolase</keyword>
<dbReference type="Proteomes" id="UP000660339">
    <property type="component" value="Unassembled WGS sequence"/>
</dbReference>
<evidence type="ECO:0000259" key="1">
    <source>
        <dbReference type="Pfam" id="PF12697"/>
    </source>
</evidence>
<dbReference type="InterPro" id="IPR000073">
    <property type="entry name" value="AB_hydrolase_1"/>
</dbReference>